<dbReference type="InterPro" id="IPR003439">
    <property type="entry name" value="ABC_transporter-like_ATP-bd"/>
</dbReference>
<keyword evidence="3" id="KW-0547">Nucleotide-binding</keyword>
<dbReference type="GO" id="GO:0016887">
    <property type="term" value="F:ATP hydrolysis activity"/>
    <property type="evidence" value="ECO:0007669"/>
    <property type="project" value="InterPro"/>
</dbReference>
<accession>A0A1H2HW67</accession>
<dbReference type="GO" id="GO:0016020">
    <property type="term" value="C:membrane"/>
    <property type="evidence" value="ECO:0007669"/>
    <property type="project" value="InterPro"/>
</dbReference>
<dbReference type="Pfam" id="PF14524">
    <property type="entry name" value="Wzt_C"/>
    <property type="match status" value="1"/>
</dbReference>
<evidence type="ECO:0000259" key="5">
    <source>
        <dbReference type="PROSITE" id="PS50893"/>
    </source>
</evidence>
<proteinExistence type="inferred from homology"/>
<comment type="similarity">
    <text evidence="1">Belongs to the ABC transporter superfamily.</text>
</comment>
<evidence type="ECO:0000256" key="1">
    <source>
        <dbReference type="ARBA" id="ARBA00005417"/>
    </source>
</evidence>
<keyword evidence="4 6" id="KW-0067">ATP-binding</keyword>
<evidence type="ECO:0000313" key="6">
    <source>
        <dbReference type="EMBL" id="SDU36004.1"/>
    </source>
</evidence>
<dbReference type="SMART" id="SM00382">
    <property type="entry name" value="AAA"/>
    <property type="match status" value="1"/>
</dbReference>
<dbReference type="CDD" id="cd03220">
    <property type="entry name" value="ABC_KpsT_Wzt"/>
    <property type="match status" value="1"/>
</dbReference>
<dbReference type="Pfam" id="PF00005">
    <property type="entry name" value="ABC_tran"/>
    <property type="match status" value="1"/>
</dbReference>
<dbReference type="InterPro" id="IPR027417">
    <property type="entry name" value="P-loop_NTPase"/>
</dbReference>
<dbReference type="CDD" id="cd10147">
    <property type="entry name" value="Wzt_C-like"/>
    <property type="match status" value="1"/>
</dbReference>
<feature type="domain" description="ABC transporter" evidence="5">
    <location>
        <begin position="26"/>
        <end position="247"/>
    </location>
</feature>
<dbReference type="GO" id="GO:0005524">
    <property type="term" value="F:ATP binding"/>
    <property type="evidence" value="ECO:0007669"/>
    <property type="project" value="UniProtKB-KW"/>
</dbReference>
<dbReference type="InterPro" id="IPR003593">
    <property type="entry name" value="AAA+_ATPase"/>
</dbReference>
<dbReference type="PANTHER" id="PTHR46743:SF2">
    <property type="entry name" value="TEICHOIC ACIDS EXPORT ATP-BINDING PROTEIN TAGH"/>
    <property type="match status" value="1"/>
</dbReference>
<dbReference type="GO" id="GO:0140359">
    <property type="term" value="F:ABC-type transporter activity"/>
    <property type="evidence" value="ECO:0007669"/>
    <property type="project" value="InterPro"/>
</dbReference>
<dbReference type="Gene3D" id="3.40.50.300">
    <property type="entry name" value="P-loop containing nucleotide triphosphate hydrolases"/>
    <property type="match status" value="1"/>
</dbReference>
<dbReference type="Gene3D" id="2.70.50.60">
    <property type="entry name" value="abc- transporter (atp binding component) like domain"/>
    <property type="match status" value="1"/>
</dbReference>
<evidence type="ECO:0000256" key="3">
    <source>
        <dbReference type="ARBA" id="ARBA00022741"/>
    </source>
</evidence>
<dbReference type="InterPro" id="IPR050683">
    <property type="entry name" value="Bact_Polysacc_Export_ATP-bd"/>
</dbReference>
<dbReference type="OrthoDB" id="9778870at2"/>
<dbReference type="InterPro" id="IPR015860">
    <property type="entry name" value="ABC_transpr_TagH-like"/>
</dbReference>
<dbReference type="SUPFAM" id="SSF52540">
    <property type="entry name" value="P-loop containing nucleoside triphosphate hydrolases"/>
    <property type="match status" value="1"/>
</dbReference>
<reference evidence="7" key="1">
    <citation type="submission" date="2016-10" db="EMBL/GenBank/DDBJ databases">
        <authorList>
            <person name="Varghese N."/>
            <person name="Submissions S."/>
        </authorList>
    </citation>
    <scope>NUCLEOTIDE SEQUENCE [LARGE SCALE GENOMIC DNA]</scope>
    <source>
        <strain evidence="7">CECT 8338</strain>
    </source>
</reference>
<dbReference type="RefSeq" id="WP_092389137.1">
    <property type="nucleotide sequence ID" value="NZ_LT629787.1"/>
</dbReference>
<evidence type="ECO:0000313" key="7">
    <source>
        <dbReference type="Proteomes" id="UP000243924"/>
    </source>
</evidence>
<keyword evidence="7" id="KW-1185">Reference proteome</keyword>
<dbReference type="AlphaFoldDB" id="A0A1H2HW67"/>
<dbReference type="PANTHER" id="PTHR46743">
    <property type="entry name" value="TEICHOIC ACIDS EXPORT ATP-BINDING PROTEIN TAGH"/>
    <property type="match status" value="1"/>
</dbReference>
<gene>
    <name evidence="6" type="ORF">SAMN05216210_3353</name>
</gene>
<dbReference type="InterPro" id="IPR017871">
    <property type="entry name" value="ABC_transporter-like_CS"/>
</dbReference>
<dbReference type="STRING" id="1434072.SAMN05216210_3353"/>
<dbReference type="EMBL" id="LT629787">
    <property type="protein sequence ID" value="SDU36004.1"/>
    <property type="molecule type" value="Genomic_DNA"/>
</dbReference>
<keyword evidence="2" id="KW-0813">Transport</keyword>
<dbReference type="InterPro" id="IPR029439">
    <property type="entry name" value="Wzt_C"/>
</dbReference>
<evidence type="ECO:0000256" key="4">
    <source>
        <dbReference type="ARBA" id="ARBA00022840"/>
    </source>
</evidence>
<name>A0A1H2HW67_9GAMM</name>
<dbReference type="Proteomes" id="UP000243924">
    <property type="component" value="Chromosome I"/>
</dbReference>
<sequence>MSSDTVIEINGVAKHYAKVASPLRLLWRLLIGKSREQQDDFVALDQVSFSVERGQTVGIIGRNGAGKSTLLQIVCGILAPTHGQVAVKGKVAALLELGAGFNPEFTGRENVYMNAAVHGLSREQVDQRMPSILAFAEIGDFIDQPVKTYSSGMFVRLAFAVIAHLDADILVIDEALAVGDVYFTQKCMRFLRDFASRGTLLFVSHDTSSVINLCQRALWLEDGKVRMQGTAKEVSNSYLGSFYENRLNELDGGEVDASKSAAAEASPVVAAGEFGLGGARIERCSLLDADGQLLYKQTGAGQVTLQVACRAEQALEQPIVGFYIKDRLGQPICGTNTLQQGISWPSQAANTQWQVEFVFDLPLLATGDYSLTVALAAGDQENHVQHHWIHDALTFKAKADPHLSGMFTLSKVDCLLKGRS</sequence>
<dbReference type="PROSITE" id="PS50893">
    <property type="entry name" value="ABC_TRANSPORTER_2"/>
    <property type="match status" value="1"/>
</dbReference>
<organism evidence="6 7">
    <name type="scientific">Halopseudomonas salegens</name>
    <dbReference type="NCBI Taxonomy" id="1434072"/>
    <lineage>
        <taxon>Bacteria</taxon>
        <taxon>Pseudomonadati</taxon>
        <taxon>Pseudomonadota</taxon>
        <taxon>Gammaproteobacteria</taxon>
        <taxon>Pseudomonadales</taxon>
        <taxon>Pseudomonadaceae</taxon>
        <taxon>Halopseudomonas</taxon>
    </lineage>
</organism>
<protein>
    <submittedName>
        <fullName evidence="6">Lipopolysaccharide transport system ATP-binding protein</fullName>
    </submittedName>
</protein>
<evidence type="ECO:0000256" key="2">
    <source>
        <dbReference type="ARBA" id="ARBA00022448"/>
    </source>
</evidence>
<dbReference type="PROSITE" id="PS00211">
    <property type="entry name" value="ABC_TRANSPORTER_1"/>
    <property type="match status" value="1"/>
</dbReference>